<feature type="chain" id="PRO_5042902266" evidence="1">
    <location>
        <begin position="23"/>
        <end position="226"/>
    </location>
</feature>
<name>A0AAN4ZQJ7_9BILA</name>
<keyword evidence="3" id="KW-1185">Reference proteome</keyword>
<evidence type="ECO:0000313" key="2">
    <source>
        <dbReference type="EMBL" id="GMR42958.1"/>
    </source>
</evidence>
<protein>
    <submittedName>
        <fullName evidence="2">Uncharacterized protein</fullName>
    </submittedName>
</protein>
<accession>A0AAN4ZQJ7</accession>
<organism evidence="2 3">
    <name type="scientific">Pristionchus mayeri</name>
    <dbReference type="NCBI Taxonomy" id="1317129"/>
    <lineage>
        <taxon>Eukaryota</taxon>
        <taxon>Metazoa</taxon>
        <taxon>Ecdysozoa</taxon>
        <taxon>Nematoda</taxon>
        <taxon>Chromadorea</taxon>
        <taxon>Rhabditida</taxon>
        <taxon>Rhabditina</taxon>
        <taxon>Diplogasteromorpha</taxon>
        <taxon>Diplogasteroidea</taxon>
        <taxon>Neodiplogasteridae</taxon>
        <taxon>Pristionchus</taxon>
    </lineage>
</organism>
<gene>
    <name evidence="2" type="ORF">PMAYCL1PPCAC_13153</name>
</gene>
<dbReference type="Proteomes" id="UP001328107">
    <property type="component" value="Unassembled WGS sequence"/>
</dbReference>
<sequence>DSRMREILLFLCLLSLAGSKSARGEVQTPLEVDANNTAYLAFRINDEKIVERVKRLDEAALNVSKDFAPFLVDPMMLYQPIISIYLEEDEVKRAKEIYDRQLQMMLCGQLPRRIPYTQFKLIDQSMQAISQTDNWIKVVKVYILEALNRHGLISLGNLGNNMILIVNPRGMKQSLDEIDLRPLKLTASSYIDRFFICRGPAPTPEIAYPCEIIAEFPLIKCPFRSI</sequence>
<evidence type="ECO:0000256" key="1">
    <source>
        <dbReference type="SAM" id="SignalP"/>
    </source>
</evidence>
<dbReference type="AlphaFoldDB" id="A0AAN4ZQJ7"/>
<proteinExistence type="predicted"/>
<keyword evidence="1" id="KW-0732">Signal</keyword>
<comment type="caution">
    <text evidence="2">The sequence shown here is derived from an EMBL/GenBank/DDBJ whole genome shotgun (WGS) entry which is preliminary data.</text>
</comment>
<dbReference type="EMBL" id="BTRK01000003">
    <property type="protein sequence ID" value="GMR42958.1"/>
    <property type="molecule type" value="Genomic_DNA"/>
</dbReference>
<reference evidence="3" key="1">
    <citation type="submission" date="2022-10" db="EMBL/GenBank/DDBJ databases">
        <title>Genome assembly of Pristionchus species.</title>
        <authorList>
            <person name="Yoshida K."/>
            <person name="Sommer R.J."/>
        </authorList>
    </citation>
    <scope>NUCLEOTIDE SEQUENCE [LARGE SCALE GENOMIC DNA]</scope>
    <source>
        <strain evidence="3">RS5460</strain>
    </source>
</reference>
<feature type="non-terminal residue" evidence="2">
    <location>
        <position position="1"/>
    </location>
</feature>
<feature type="signal peptide" evidence="1">
    <location>
        <begin position="1"/>
        <end position="22"/>
    </location>
</feature>
<evidence type="ECO:0000313" key="3">
    <source>
        <dbReference type="Proteomes" id="UP001328107"/>
    </source>
</evidence>